<dbReference type="GO" id="GO:0003887">
    <property type="term" value="F:DNA-directed DNA polymerase activity"/>
    <property type="evidence" value="ECO:0007669"/>
    <property type="project" value="InterPro"/>
</dbReference>
<evidence type="ECO:0000256" key="3">
    <source>
        <dbReference type="SAM" id="MobiDB-lite"/>
    </source>
</evidence>
<dbReference type="PANTHER" id="PTHR30231">
    <property type="entry name" value="DNA POLYMERASE III SUBUNIT EPSILON"/>
    <property type="match status" value="1"/>
</dbReference>
<evidence type="ECO:0000313" key="6">
    <source>
        <dbReference type="Proteomes" id="UP000289718"/>
    </source>
</evidence>
<dbReference type="InterPro" id="IPR006054">
    <property type="entry name" value="DnaQ"/>
</dbReference>
<evidence type="ECO:0000256" key="2">
    <source>
        <dbReference type="ARBA" id="ARBA00026073"/>
    </source>
</evidence>
<dbReference type="Pfam" id="PF00929">
    <property type="entry name" value="RNase_T"/>
    <property type="match status" value="1"/>
</dbReference>
<dbReference type="SUPFAM" id="SSF53098">
    <property type="entry name" value="Ribonuclease H-like"/>
    <property type="match status" value="1"/>
</dbReference>
<organism evidence="5 6">
    <name type="scientific">Halarcobacter mediterraneus</name>
    <dbReference type="NCBI Taxonomy" id="2023153"/>
    <lineage>
        <taxon>Bacteria</taxon>
        <taxon>Pseudomonadati</taxon>
        <taxon>Campylobacterota</taxon>
        <taxon>Epsilonproteobacteria</taxon>
        <taxon>Campylobacterales</taxon>
        <taxon>Arcobacteraceae</taxon>
        <taxon>Halarcobacter</taxon>
    </lineage>
</organism>
<gene>
    <name evidence="5" type="ORF">CP965_00510</name>
</gene>
<feature type="compositionally biased region" description="Basic and acidic residues" evidence="3">
    <location>
        <begin position="271"/>
        <end position="280"/>
    </location>
</feature>
<dbReference type="InterPro" id="IPR013520">
    <property type="entry name" value="Ribonucl_H"/>
</dbReference>
<dbReference type="NCBIfam" id="TIGR00573">
    <property type="entry name" value="dnaq"/>
    <property type="match status" value="1"/>
</dbReference>
<comment type="caution">
    <text evidence="5">The sequence shown here is derived from an EMBL/GenBank/DDBJ whole genome shotgun (WGS) entry which is preliminary data.</text>
</comment>
<protein>
    <submittedName>
        <fullName evidence="5">DNA polymerase III subunit epsilon</fullName>
    </submittedName>
</protein>
<proteinExistence type="predicted"/>
<name>A0A4Q1AUZ0_9BACT</name>
<dbReference type="RefSeq" id="WP_129060073.1">
    <property type="nucleotide sequence ID" value="NZ_NXIE01000001.1"/>
</dbReference>
<evidence type="ECO:0000313" key="5">
    <source>
        <dbReference type="EMBL" id="RXK13964.1"/>
    </source>
</evidence>
<comment type="subunit">
    <text evidence="2">DNA polymerase III contains a core (composed of alpha, epsilon and theta chains) that associates with a tau subunit. This core dimerizes to form the POLIII' complex. PolIII' associates with the gamma complex (composed of gamma, delta, delta', psi and chi chains) and with the beta chain to form the complete DNA polymerase III complex.</text>
</comment>
<dbReference type="Proteomes" id="UP000289718">
    <property type="component" value="Unassembled WGS sequence"/>
</dbReference>
<dbReference type="GO" id="GO:0003677">
    <property type="term" value="F:DNA binding"/>
    <property type="evidence" value="ECO:0007669"/>
    <property type="project" value="InterPro"/>
</dbReference>
<dbReference type="SMART" id="SM00479">
    <property type="entry name" value="EXOIII"/>
    <property type="match status" value="1"/>
</dbReference>
<dbReference type="AlphaFoldDB" id="A0A4Q1AUZ0"/>
<dbReference type="FunFam" id="3.30.420.10:FF:000045">
    <property type="entry name" value="3'-5' exonuclease DinG"/>
    <property type="match status" value="1"/>
</dbReference>
<sequence>MTYNRNFYNNLTNKLKKAPIDFDEFLEILKKNKEKFFDNPELEFELLLSNGFPLEIEDNKVFLKTSQTKIEEQTFCIVDIETNGGHVNKGHQIIEIGAVKYKNDEIIDSFESLVYAKDIPEYIQGVTNITPKMLVNAPCLKKVLEDFKVFLEDDVFVAHDIKFDYNFISNSLEKYNLGKLHNRKLCTIDLARRTIKAEKYGLKSLKEVLHIKIDNHHRAYSDALSTTYILQESLKHISKEVSTVEELIDFSKNAKPIMPKIQVNQRRNQNSKKEENKEEK</sequence>
<dbReference type="GO" id="GO:0045004">
    <property type="term" value="P:DNA replication proofreading"/>
    <property type="evidence" value="ECO:0007669"/>
    <property type="project" value="TreeGrafter"/>
</dbReference>
<keyword evidence="6" id="KW-1185">Reference proteome</keyword>
<dbReference type="OrthoDB" id="9804290at2"/>
<dbReference type="CDD" id="cd06127">
    <property type="entry name" value="DEDDh"/>
    <property type="match status" value="1"/>
</dbReference>
<feature type="region of interest" description="Disordered" evidence="3">
    <location>
        <begin position="259"/>
        <end position="280"/>
    </location>
</feature>
<dbReference type="Gene3D" id="3.30.420.10">
    <property type="entry name" value="Ribonuclease H-like superfamily/Ribonuclease H"/>
    <property type="match status" value="1"/>
</dbReference>
<feature type="domain" description="Exonuclease" evidence="4">
    <location>
        <begin position="74"/>
        <end position="239"/>
    </location>
</feature>
<dbReference type="InterPro" id="IPR036397">
    <property type="entry name" value="RNaseH_sf"/>
</dbReference>
<evidence type="ECO:0000256" key="1">
    <source>
        <dbReference type="ARBA" id="ARBA00025483"/>
    </source>
</evidence>
<dbReference type="InterPro" id="IPR012337">
    <property type="entry name" value="RNaseH-like_sf"/>
</dbReference>
<dbReference type="GO" id="GO:0008408">
    <property type="term" value="F:3'-5' exonuclease activity"/>
    <property type="evidence" value="ECO:0007669"/>
    <property type="project" value="TreeGrafter"/>
</dbReference>
<dbReference type="GO" id="GO:0005829">
    <property type="term" value="C:cytosol"/>
    <property type="evidence" value="ECO:0007669"/>
    <property type="project" value="TreeGrafter"/>
</dbReference>
<dbReference type="PANTHER" id="PTHR30231:SF41">
    <property type="entry name" value="DNA POLYMERASE III SUBUNIT EPSILON"/>
    <property type="match status" value="1"/>
</dbReference>
<accession>A0A4Q1AUZ0</accession>
<reference evidence="5 6" key="1">
    <citation type="submission" date="2017-09" db="EMBL/GenBank/DDBJ databases">
        <title>Genomics of the genus Arcobacter.</title>
        <authorList>
            <person name="Perez-Cataluna A."/>
            <person name="Figueras M.J."/>
            <person name="Salas-Masso N."/>
        </authorList>
    </citation>
    <scope>NUCLEOTIDE SEQUENCE [LARGE SCALE GENOMIC DNA]</scope>
    <source>
        <strain evidence="5 6">F156-34</strain>
    </source>
</reference>
<dbReference type="NCBIfam" id="NF006316">
    <property type="entry name" value="PRK08517.1"/>
    <property type="match status" value="1"/>
</dbReference>
<evidence type="ECO:0000259" key="4">
    <source>
        <dbReference type="SMART" id="SM00479"/>
    </source>
</evidence>
<comment type="function">
    <text evidence="1">DNA polymerase III is a complex, multichain enzyme responsible for most of the replicative synthesis in bacteria. The epsilon subunit contain the editing function and is a proofreading 3'-5' exonuclease.</text>
</comment>
<dbReference type="EMBL" id="NXIE01000001">
    <property type="protein sequence ID" value="RXK13964.1"/>
    <property type="molecule type" value="Genomic_DNA"/>
</dbReference>